<dbReference type="Proteomes" id="UP000077177">
    <property type="component" value="Chromosome"/>
</dbReference>
<protein>
    <recommendedName>
        <fullName evidence="3">Tetratricopeptide repeat protein</fullName>
    </recommendedName>
</protein>
<proteinExistence type="predicted"/>
<organism evidence="1 2">
    <name type="scientific">Flavisolibacter tropicus</name>
    <dbReference type="NCBI Taxonomy" id="1492898"/>
    <lineage>
        <taxon>Bacteria</taxon>
        <taxon>Pseudomonadati</taxon>
        <taxon>Bacteroidota</taxon>
        <taxon>Chitinophagia</taxon>
        <taxon>Chitinophagales</taxon>
        <taxon>Chitinophagaceae</taxon>
        <taxon>Flavisolibacter</taxon>
    </lineage>
</organism>
<dbReference type="Gene3D" id="1.25.40.10">
    <property type="entry name" value="Tetratricopeptide repeat domain"/>
    <property type="match status" value="2"/>
</dbReference>
<evidence type="ECO:0000313" key="1">
    <source>
        <dbReference type="EMBL" id="ANE50524.1"/>
    </source>
</evidence>
<reference evidence="2" key="1">
    <citation type="submission" date="2015-01" db="EMBL/GenBank/DDBJ databases">
        <title>Flavisolibacter sp./LCS9/ whole genome sequencing.</title>
        <authorList>
            <person name="Kim M.K."/>
            <person name="Srinivasan S."/>
            <person name="Lee J.-J."/>
        </authorList>
    </citation>
    <scope>NUCLEOTIDE SEQUENCE [LARGE SCALE GENOMIC DNA]</scope>
    <source>
        <strain evidence="2">LCS9</strain>
    </source>
</reference>
<gene>
    <name evidence="1" type="ORF">SY85_08440</name>
</gene>
<evidence type="ECO:0000313" key="2">
    <source>
        <dbReference type="Proteomes" id="UP000077177"/>
    </source>
</evidence>
<reference evidence="1 2" key="2">
    <citation type="journal article" date="2016" name="Int. J. Syst. Evol. Microbiol.">
        <title>Flavisolibacter tropicus sp. nov., isolated from tropical soil.</title>
        <authorList>
            <person name="Lee J.J."/>
            <person name="Kang M.S."/>
            <person name="Kim G.S."/>
            <person name="Lee C.S."/>
            <person name="Lim S."/>
            <person name="Lee J."/>
            <person name="Roh S.H."/>
            <person name="Kang H."/>
            <person name="Ha J.M."/>
            <person name="Bae S."/>
            <person name="Jung H.Y."/>
            <person name="Kim M.K."/>
        </authorList>
    </citation>
    <scope>NUCLEOTIDE SEQUENCE [LARGE SCALE GENOMIC DNA]</scope>
    <source>
        <strain evidence="1 2">LCS9</strain>
    </source>
</reference>
<dbReference type="InterPro" id="IPR011990">
    <property type="entry name" value="TPR-like_helical_dom_sf"/>
</dbReference>
<dbReference type="AlphaFoldDB" id="A0A172TUG5"/>
<sequence>MIKIGRPIHLVLFTLITLTGFSCSEKKQSLLQADINELNLKRGALISCGPKDKQFGTVQFDISCSRKVKDEFNLALSLLHSFEYDEAEKAFTKIVDVQPECAMSYWGIAMSNFHPLWTPPSVAELKKGAKAIDIAQALTEKTERETDYINAIASFYDHWENIDHRTRCQSFERAMEKLQAKYPNDKEASIFYALALDAAADPADKTYKKQKKAGSILSSIYPNEPNHPGIIHYLIHTYDYPELAYLALPAARKYASVAPSSAHALHMPSHIFTRLGLWDECIASNQASIAAAQCYAKSAGMNGHWDEELHGLDYLEYAYLQKKENDLAKRQWDYLNTITKVFPDNFKVAYAFAAVPSRYVLENKLWIEAATLKIHPVDFPWQDYPWQKAILHFTRLLGNVHLGKLDSANTELKSLYQLHSDLLAQKDAYKANQVQIQITIAEAWIKLQEANIKEAIRLMSLAANMEDSTEKHPVTPGEVLPARELLGDMWLQLNKPQKALEAYEADLQKHPNRYNGLYGAYLSATKTGDQQKANYYYQQLAQVADLTKPVRLEQTTMRY</sequence>
<dbReference type="PATRIC" id="fig|1492898.3.peg.1814"/>
<dbReference type="InterPro" id="IPR019734">
    <property type="entry name" value="TPR_rpt"/>
</dbReference>
<dbReference type="RefSeq" id="WP_066403517.1">
    <property type="nucleotide sequence ID" value="NZ_CP011390.1"/>
</dbReference>
<dbReference type="PANTHER" id="PTHR45588:SF1">
    <property type="entry name" value="WW DOMAIN-CONTAINING PROTEIN"/>
    <property type="match status" value="1"/>
</dbReference>
<evidence type="ECO:0008006" key="3">
    <source>
        <dbReference type="Google" id="ProtNLM"/>
    </source>
</evidence>
<accession>A0A172TUG5</accession>
<dbReference type="PROSITE" id="PS51257">
    <property type="entry name" value="PROKAR_LIPOPROTEIN"/>
    <property type="match status" value="1"/>
</dbReference>
<dbReference type="SUPFAM" id="SSF48452">
    <property type="entry name" value="TPR-like"/>
    <property type="match status" value="2"/>
</dbReference>
<keyword evidence="2" id="KW-1185">Reference proteome</keyword>
<dbReference type="SMART" id="SM00028">
    <property type="entry name" value="TPR"/>
    <property type="match status" value="2"/>
</dbReference>
<name>A0A172TUG5_9BACT</name>
<dbReference type="KEGG" id="fla:SY85_08440"/>
<dbReference type="EMBL" id="CP011390">
    <property type="protein sequence ID" value="ANE50524.1"/>
    <property type="molecule type" value="Genomic_DNA"/>
</dbReference>
<dbReference type="STRING" id="1492898.SY85_08440"/>
<dbReference type="PANTHER" id="PTHR45588">
    <property type="entry name" value="TPR DOMAIN-CONTAINING PROTEIN"/>
    <property type="match status" value="1"/>
</dbReference>